<comment type="caution">
    <text evidence="1">The sequence shown here is derived from an EMBL/GenBank/DDBJ whole genome shotgun (WGS) entry which is preliminary data.</text>
</comment>
<evidence type="ECO:0000313" key="1">
    <source>
        <dbReference type="EMBL" id="GAH30013.1"/>
    </source>
</evidence>
<protein>
    <submittedName>
        <fullName evidence="1">Uncharacterized protein</fullName>
    </submittedName>
</protein>
<reference evidence="1" key="1">
    <citation type="journal article" date="2014" name="Front. Microbiol.">
        <title>High frequency of phylogenetically diverse reductive dehalogenase-homologous genes in deep subseafloor sedimentary metagenomes.</title>
        <authorList>
            <person name="Kawai M."/>
            <person name="Futagami T."/>
            <person name="Toyoda A."/>
            <person name="Takaki Y."/>
            <person name="Nishi S."/>
            <person name="Hori S."/>
            <person name="Arai W."/>
            <person name="Tsubouchi T."/>
            <person name="Morono Y."/>
            <person name="Uchiyama I."/>
            <person name="Ito T."/>
            <person name="Fujiyama A."/>
            <person name="Inagaki F."/>
            <person name="Takami H."/>
        </authorList>
    </citation>
    <scope>NUCLEOTIDE SEQUENCE</scope>
    <source>
        <strain evidence="1">Expedition CK06-06</strain>
    </source>
</reference>
<sequence>FVPHYFNGWFIKFYKNKLQFRVGYDYFKYHIRYVLSDIIIVADYDEAVDGIFNRHKLYFGMEKEILQSRIRPFIFVKFNKPSIKIVRNKVVG</sequence>
<name>X1GAI6_9ZZZZ</name>
<proteinExistence type="predicted"/>
<organism evidence="1">
    <name type="scientific">marine sediment metagenome</name>
    <dbReference type="NCBI Taxonomy" id="412755"/>
    <lineage>
        <taxon>unclassified sequences</taxon>
        <taxon>metagenomes</taxon>
        <taxon>ecological metagenomes</taxon>
    </lineage>
</organism>
<dbReference type="AlphaFoldDB" id="X1GAI6"/>
<feature type="non-terminal residue" evidence="1">
    <location>
        <position position="1"/>
    </location>
</feature>
<gene>
    <name evidence="1" type="ORF">S01H4_65922</name>
</gene>
<feature type="non-terminal residue" evidence="1">
    <location>
        <position position="92"/>
    </location>
</feature>
<accession>X1GAI6</accession>
<dbReference type="EMBL" id="BART01040551">
    <property type="protein sequence ID" value="GAH30013.1"/>
    <property type="molecule type" value="Genomic_DNA"/>
</dbReference>